<organism evidence="1 2">
    <name type="scientific">Catharanthus roseus</name>
    <name type="common">Madagascar periwinkle</name>
    <name type="synonym">Vinca rosea</name>
    <dbReference type="NCBI Taxonomy" id="4058"/>
    <lineage>
        <taxon>Eukaryota</taxon>
        <taxon>Viridiplantae</taxon>
        <taxon>Streptophyta</taxon>
        <taxon>Embryophyta</taxon>
        <taxon>Tracheophyta</taxon>
        <taxon>Spermatophyta</taxon>
        <taxon>Magnoliopsida</taxon>
        <taxon>eudicotyledons</taxon>
        <taxon>Gunneridae</taxon>
        <taxon>Pentapetalae</taxon>
        <taxon>asterids</taxon>
        <taxon>lamiids</taxon>
        <taxon>Gentianales</taxon>
        <taxon>Apocynaceae</taxon>
        <taxon>Rauvolfioideae</taxon>
        <taxon>Vinceae</taxon>
        <taxon>Catharanthinae</taxon>
        <taxon>Catharanthus</taxon>
    </lineage>
</organism>
<accession>A0ACC0APF3</accession>
<gene>
    <name evidence="1" type="ORF">M9H77_20689</name>
</gene>
<evidence type="ECO:0000313" key="2">
    <source>
        <dbReference type="Proteomes" id="UP001060085"/>
    </source>
</evidence>
<name>A0ACC0APF3_CATRO</name>
<evidence type="ECO:0000313" key="1">
    <source>
        <dbReference type="EMBL" id="KAI5661366.1"/>
    </source>
</evidence>
<reference evidence="2" key="1">
    <citation type="journal article" date="2023" name="Nat. Plants">
        <title>Single-cell RNA sequencing provides a high-resolution roadmap for understanding the multicellular compartmentation of specialized metabolism.</title>
        <authorList>
            <person name="Sun S."/>
            <person name="Shen X."/>
            <person name="Li Y."/>
            <person name="Li Y."/>
            <person name="Wang S."/>
            <person name="Li R."/>
            <person name="Zhang H."/>
            <person name="Shen G."/>
            <person name="Guo B."/>
            <person name="Wei J."/>
            <person name="Xu J."/>
            <person name="St-Pierre B."/>
            <person name="Chen S."/>
            <person name="Sun C."/>
        </authorList>
    </citation>
    <scope>NUCLEOTIDE SEQUENCE [LARGE SCALE GENOMIC DNA]</scope>
</reference>
<comment type="caution">
    <text evidence="1">The sequence shown here is derived from an EMBL/GenBank/DDBJ whole genome shotgun (WGS) entry which is preliminary data.</text>
</comment>
<proteinExistence type="predicted"/>
<sequence length="431" mass="49227">MIKWQIGVIDGQTNERFERKFVTQIKCPDFCFNEKRHNTRRCTLDLTETETTKNAKTTTQYKINHKYCRVCNRSSNEQRKTEKRKPNLLQSASFFLNVFSRQIQEGEEIPKRMNINANFLSQCQVLTIRSFINMYRDIGYYWMRLAVYIAIAFGLGTIYFDIGHSSSNYSSIQARGSMLMFVASFLTFMAIGGFPSFVEEMKVFQRERLNGHYGSSAFAISNTVSSVPYLLLVSLIPGAIAYFLTGLQQGLNAEKATEHFIYFASILFVCMLLVESQMMIVATIVPNFLIGIIIGAGIQGLMILGGGFFRLPNDLPDPFWKYPLYHITFHKYAFQGLFKNEFAGRDFPNFPGAGPSRINGETLLRNFWQVEMGYCKWVNIGILFGMVVFYRVMFFVIVKTGEKIKPAIRAFRLARSDHAGQVLLNPSSSSS</sequence>
<dbReference type="Proteomes" id="UP001060085">
    <property type="component" value="Linkage Group LG05"/>
</dbReference>
<keyword evidence="2" id="KW-1185">Reference proteome</keyword>
<protein>
    <submittedName>
        <fullName evidence="1">Uncharacterized protein</fullName>
    </submittedName>
</protein>
<dbReference type="EMBL" id="CM044705">
    <property type="protein sequence ID" value="KAI5661366.1"/>
    <property type="molecule type" value="Genomic_DNA"/>
</dbReference>